<dbReference type="GO" id="GO:0009733">
    <property type="term" value="P:response to auxin"/>
    <property type="evidence" value="ECO:0007669"/>
    <property type="project" value="InterPro"/>
</dbReference>
<dbReference type="Pfam" id="PF02519">
    <property type="entry name" value="Auxin_inducible"/>
    <property type="match status" value="1"/>
</dbReference>
<evidence type="ECO:0000256" key="3">
    <source>
        <dbReference type="ARBA" id="ARBA00022604"/>
    </source>
</evidence>
<evidence type="ECO:0000256" key="1">
    <source>
        <dbReference type="ARBA" id="ARBA00006974"/>
    </source>
</evidence>
<dbReference type="InterPro" id="IPR003676">
    <property type="entry name" value="SAUR_fam"/>
</dbReference>
<accession>A0A061E5G4</accession>
<evidence type="ECO:0000256" key="2">
    <source>
        <dbReference type="ARBA" id="ARBA00022473"/>
    </source>
</evidence>
<protein>
    <submittedName>
        <fullName evidence="4">SAUR auxin-responsive family protein</fullName>
    </submittedName>
</protein>
<dbReference type="HOGENOM" id="CLU_090137_1_1_1"/>
<gene>
    <name evidence="4" type="ORF">TCM_006513</name>
</gene>
<dbReference type="AlphaFoldDB" id="A0A061E5G4"/>
<dbReference type="PANTHER" id="PTHR31175:SF109">
    <property type="entry name" value="AUXIN-RESPONSIVE PROTEIN SAUR64-LIKE"/>
    <property type="match status" value="1"/>
</dbReference>
<dbReference type="Proteomes" id="UP000026915">
    <property type="component" value="Chromosome 2"/>
</dbReference>
<evidence type="ECO:0000313" key="5">
    <source>
        <dbReference type="Proteomes" id="UP000026915"/>
    </source>
</evidence>
<dbReference type="EMBL" id="CM001880">
    <property type="protein sequence ID" value="EOX97518.1"/>
    <property type="molecule type" value="Genomic_DNA"/>
</dbReference>
<dbReference type="Gramene" id="EOX97518">
    <property type="protein sequence ID" value="EOX97518"/>
    <property type="gene ID" value="TCM_006513"/>
</dbReference>
<dbReference type="InParanoid" id="A0A061E5G4"/>
<keyword evidence="2" id="KW-0217">Developmental protein</keyword>
<organism evidence="4 5">
    <name type="scientific">Theobroma cacao</name>
    <name type="common">Cacao</name>
    <name type="synonym">Cocoa</name>
    <dbReference type="NCBI Taxonomy" id="3641"/>
    <lineage>
        <taxon>Eukaryota</taxon>
        <taxon>Viridiplantae</taxon>
        <taxon>Streptophyta</taxon>
        <taxon>Embryophyta</taxon>
        <taxon>Tracheophyta</taxon>
        <taxon>Spermatophyta</taxon>
        <taxon>Magnoliopsida</taxon>
        <taxon>eudicotyledons</taxon>
        <taxon>Gunneridae</taxon>
        <taxon>Pentapetalae</taxon>
        <taxon>rosids</taxon>
        <taxon>malvids</taxon>
        <taxon>Malvales</taxon>
        <taxon>Malvaceae</taxon>
        <taxon>Byttnerioideae</taxon>
        <taxon>Theobroma</taxon>
    </lineage>
</organism>
<dbReference type="STRING" id="3641.A0A061E5G4"/>
<dbReference type="PANTHER" id="PTHR31175">
    <property type="entry name" value="AUXIN-RESPONSIVE FAMILY PROTEIN"/>
    <property type="match status" value="1"/>
</dbReference>
<reference evidence="4 5" key="1">
    <citation type="journal article" date="2013" name="Genome Biol.">
        <title>The genome sequence of the most widely cultivated cacao type and its use to identify candidate genes regulating pod color.</title>
        <authorList>
            <person name="Motamayor J.C."/>
            <person name="Mockaitis K."/>
            <person name="Schmutz J."/>
            <person name="Haiminen N."/>
            <person name="Iii D.L."/>
            <person name="Cornejo O."/>
            <person name="Findley S.D."/>
            <person name="Zheng P."/>
            <person name="Utro F."/>
            <person name="Royaert S."/>
            <person name="Saski C."/>
            <person name="Jenkins J."/>
            <person name="Podicheti R."/>
            <person name="Zhao M."/>
            <person name="Scheffler B.E."/>
            <person name="Stack J.C."/>
            <person name="Feltus F.A."/>
            <person name="Mustiga G.M."/>
            <person name="Amores F."/>
            <person name="Phillips W."/>
            <person name="Marelli J.P."/>
            <person name="May G.D."/>
            <person name="Shapiro H."/>
            <person name="Ma J."/>
            <person name="Bustamante C.D."/>
            <person name="Schnell R.J."/>
            <person name="Main D."/>
            <person name="Gilbert D."/>
            <person name="Parida L."/>
            <person name="Kuhn D.N."/>
        </authorList>
    </citation>
    <scope>NUCLEOTIDE SEQUENCE [LARGE SCALE GENOMIC DNA]</scope>
    <source>
        <strain evidence="5">cv. Matina 1-6</strain>
    </source>
</reference>
<keyword evidence="5" id="KW-1185">Reference proteome</keyword>
<keyword evidence="3" id="KW-0341">Growth regulation</keyword>
<name>A0A061E5G4_THECC</name>
<dbReference type="eggNOG" id="ENOG502S4GQ">
    <property type="taxonomic scope" value="Eukaryota"/>
</dbReference>
<comment type="similarity">
    <text evidence="1">Belongs to the ARG7 family.</text>
</comment>
<proteinExistence type="inferred from homology"/>
<evidence type="ECO:0000313" key="4">
    <source>
        <dbReference type="EMBL" id="EOX97518.1"/>
    </source>
</evidence>
<sequence length="143" mass="16091">MISTKKLTRMARNWQKKAAIGRKRITSNMMASKKPSVVDKGHFVIYTTDKRRFAIPLVYLSNSIFLKLLKMSEEEFGLSSDGPITLPCDSLVMNCIILLIQRGLAKDLEKAVLNSRNYYGCSSYDTTFSNEGHANQLSLVCGF</sequence>
<dbReference type="OMA" id="KKHTMIN"/>